<proteinExistence type="predicted"/>
<dbReference type="Proteomes" id="UP001596170">
    <property type="component" value="Unassembled WGS sequence"/>
</dbReference>
<name>A0ABW1LAE6_9BACL</name>
<keyword evidence="2" id="KW-1185">Reference proteome</keyword>
<evidence type="ECO:0000313" key="1">
    <source>
        <dbReference type="EMBL" id="MFC6040451.1"/>
    </source>
</evidence>
<accession>A0ABW1LAE6</accession>
<dbReference type="EMBL" id="JBHSRI010000024">
    <property type="protein sequence ID" value="MFC6040451.1"/>
    <property type="molecule type" value="Genomic_DNA"/>
</dbReference>
<reference evidence="2" key="1">
    <citation type="journal article" date="2019" name="Int. J. Syst. Evol. Microbiol.">
        <title>The Global Catalogue of Microorganisms (GCM) 10K type strain sequencing project: providing services to taxonomists for standard genome sequencing and annotation.</title>
        <authorList>
            <consortium name="The Broad Institute Genomics Platform"/>
            <consortium name="The Broad Institute Genome Sequencing Center for Infectious Disease"/>
            <person name="Wu L."/>
            <person name="Ma J."/>
        </authorList>
    </citation>
    <scope>NUCLEOTIDE SEQUENCE [LARGE SCALE GENOMIC DNA]</scope>
    <source>
        <strain evidence="2">CCUG 54527</strain>
    </source>
</reference>
<evidence type="ECO:0000313" key="2">
    <source>
        <dbReference type="Proteomes" id="UP001596170"/>
    </source>
</evidence>
<protein>
    <submittedName>
        <fullName evidence="1">Uncharacterized protein</fullName>
    </submittedName>
</protein>
<sequence length="110" mass="12863">MLLRKHKELDKVYNFIKNEVDGLKPKLLLVSVEDSERYQVKISFSIPKILCGLDLIMVKDIKGNLEVIQTIVRGEDNEEVIEKFNATLYDIENFSRYTSTFRSLKDILPR</sequence>
<organism evidence="1 2">
    <name type="scientific">Paenisporosarcina macmurdoensis</name>
    <dbReference type="NCBI Taxonomy" id="212659"/>
    <lineage>
        <taxon>Bacteria</taxon>
        <taxon>Bacillati</taxon>
        <taxon>Bacillota</taxon>
        <taxon>Bacilli</taxon>
        <taxon>Bacillales</taxon>
        <taxon>Caryophanaceae</taxon>
        <taxon>Paenisporosarcina</taxon>
    </lineage>
</organism>
<gene>
    <name evidence="1" type="ORF">ACFPYN_13570</name>
</gene>
<comment type="caution">
    <text evidence="1">The sequence shown here is derived from an EMBL/GenBank/DDBJ whole genome shotgun (WGS) entry which is preliminary data.</text>
</comment>